<organism evidence="2 3">
    <name type="scientific">Globisporangium ultimum (strain ATCC 200006 / CBS 805.95 / DAOM BR144)</name>
    <name type="common">Pythium ultimum</name>
    <dbReference type="NCBI Taxonomy" id="431595"/>
    <lineage>
        <taxon>Eukaryota</taxon>
        <taxon>Sar</taxon>
        <taxon>Stramenopiles</taxon>
        <taxon>Oomycota</taxon>
        <taxon>Peronosporomycetes</taxon>
        <taxon>Pythiales</taxon>
        <taxon>Pythiaceae</taxon>
        <taxon>Globisporangium</taxon>
    </lineage>
</organism>
<reference evidence="2" key="3">
    <citation type="submission" date="2015-02" db="UniProtKB">
        <authorList>
            <consortium name="EnsemblProtists"/>
        </authorList>
    </citation>
    <scope>IDENTIFICATION</scope>
    <source>
        <strain evidence="2">DAOM BR144</strain>
    </source>
</reference>
<dbReference type="InParanoid" id="K3WRW0"/>
<evidence type="ECO:0000313" key="2">
    <source>
        <dbReference type="EnsemblProtists" id="PYU1_T007704"/>
    </source>
</evidence>
<dbReference type="HOGENOM" id="CLU_126843_0_0_1"/>
<dbReference type="VEuPathDB" id="FungiDB:PYU1_G007688"/>
<dbReference type="OMA" id="KHEYILR"/>
<dbReference type="EnsemblProtists" id="PYU1_T007704">
    <property type="protein sequence ID" value="PYU1_T007704"/>
    <property type="gene ID" value="PYU1_G007688"/>
</dbReference>
<evidence type="ECO:0000256" key="1">
    <source>
        <dbReference type="SAM" id="Phobius"/>
    </source>
</evidence>
<dbReference type="Proteomes" id="UP000019132">
    <property type="component" value="Unassembled WGS sequence"/>
</dbReference>
<keyword evidence="1" id="KW-1133">Transmembrane helix</keyword>
<accession>K3WRW0</accession>
<keyword evidence="1" id="KW-0472">Membrane</keyword>
<reference evidence="3" key="2">
    <citation type="submission" date="2010-04" db="EMBL/GenBank/DDBJ databases">
        <authorList>
            <person name="Buell R."/>
            <person name="Hamilton J."/>
            <person name="Hostetler J."/>
        </authorList>
    </citation>
    <scope>NUCLEOTIDE SEQUENCE [LARGE SCALE GENOMIC DNA]</scope>
    <source>
        <strain evidence="3">DAOM:BR144</strain>
    </source>
</reference>
<dbReference type="AlphaFoldDB" id="K3WRW0"/>
<sequence length="182" mass="21215">MGAHLSLLVSATMLFATLVYYYRMVLLTELTTEATLFNTLYAEYGTEQMHDAIQSVEAFSHNTELSYQQIVCKPSDTRLWDRKLDHDWQRLYHWYQKLVYFHRLGLLSERFCQEFPGAIRARHFVQHVEPFAINSCQVYKEQNCTDVFDYLRNLYALPAAPAVACDGTKATTIKDKAIKEEL</sequence>
<reference evidence="3" key="1">
    <citation type="journal article" date="2010" name="Genome Biol.">
        <title>Genome sequence of the necrotrophic plant pathogen Pythium ultimum reveals original pathogenicity mechanisms and effector repertoire.</title>
        <authorList>
            <person name="Levesque C.A."/>
            <person name="Brouwer H."/>
            <person name="Cano L."/>
            <person name="Hamilton J.P."/>
            <person name="Holt C."/>
            <person name="Huitema E."/>
            <person name="Raffaele S."/>
            <person name="Robideau G.P."/>
            <person name="Thines M."/>
            <person name="Win J."/>
            <person name="Zerillo M.M."/>
            <person name="Beakes G.W."/>
            <person name="Boore J.L."/>
            <person name="Busam D."/>
            <person name="Dumas B."/>
            <person name="Ferriera S."/>
            <person name="Fuerstenberg S.I."/>
            <person name="Gachon C.M."/>
            <person name="Gaulin E."/>
            <person name="Govers F."/>
            <person name="Grenville-Briggs L."/>
            <person name="Horner N."/>
            <person name="Hostetler J."/>
            <person name="Jiang R.H."/>
            <person name="Johnson J."/>
            <person name="Krajaejun T."/>
            <person name="Lin H."/>
            <person name="Meijer H.J."/>
            <person name="Moore B."/>
            <person name="Morris P."/>
            <person name="Phuntmart V."/>
            <person name="Puiu D."/>
            <person name="Shetty J."/>
            <person name="Stajich J.E."/>
            <person name="Tripathy S."/>
            <person name="Wawra S."/>
            <person name="van West P."/>
            <person name="Whitty B.R."/>
            <person name="Coutinho P.M."/>
            <person name="Henrissat B."/>
            <person name="Martin F."/>
            <person name="Thomas P.D."/>
            <person name="Tyler B.M."/>
            <person name="De Vries R.P."/>
            <person name="Kamoun S."/>
            <person name="Yandell M."/>
            <person name="Tisserat N."/>
            <person name="Buell C.R."/>
        </authorList>
    </citation>
    <scope>NUCLEOTIDE SEQUENCE</scope>
    <source>
        <strain evidence="3">DAOM:BR144</strain>
    </source>
</reference>
<dbReference type="EMBL" id="GL376585">
    <property type="status" value="NOT_ANNOTATED_CDS"/>
    <property type="molecule type" value="Genomic_DNA"/>
</dbReference>
<keyword evidence="1" id="KW-0812">Transmembrane</keyword>
<feature type="transmembrane region" description="Helical" evidence="1">
    <location>
        <begin position="6"/>
        <end position="22"/>
    </location>
</feature>
<proteinExistence type="predicted"/>
<dbReference type="eggNOG" id="ENOG502S8YX">
    <property type="taxonomic scope" value="Eukaryota"/>
</dbReference>
<protein>
    <submittedName>
        <fullName evidence="2">Uncharacterized protein</fullName>
    </submittedName>
</protein>
<name>K3WRW0_GLOUD</name>
<keyword evidence="3" id="KW-1185">Reference proteome</keyword>
<evidence type="ECO:0000313" key="3">
    <source>
        <dbReference type="Proteomes" id="UP000019132"/>
    </source>
</evidence>